<dbReference type="AlphaFoldDB" id="A0A9Q1HAF0"/>
<comment type="caution">
    <text evidence="2">The sequence shown here is derived from an EMBL/GenBank/DDBJ whole genome shotgun (WGS) entry which is preliminary data.</text>
</comment>
<protein>
    <submittedName>
        <fullName evidence="2">Uncharacterized protein</fullName>
    </submittedName>
</protein>
<feature type="chain" id="PRO_5040382291" evidence="1">
    <location>
        <begin position="24"/>
        <end position="164"/>
    </location>
</feature>
<sequence length="164" mass="19109">MNKFVIKFFLVGIAFSIVQEISGDLDFWHNDDELLDIEKRQDWSSFKKKHVIVAPTIRQDDNYWDCTACKRLRSKYGRPKQTFIRVDKESDIVNTFKGKQKCLIPPKPYKGILKPYAKSKDALDIVEMVWNIHDRKYDVSYPPPAHVCVALDNSGMPVHYEGTE</sequence>
<dbReference type="InterPro" id="IPR036816">
    <property type="entry name" value="RNaseA-like_dom_sf"/>
</dbReference>
<feature type="signal peptide" evidence="1">
    <location>
        <begin position="1"/>
        <end position="23"/>
    </location>
</feature>
<evidence type="ECO:0000313" key="2">
    <source>
        <dbReference type="EMBL" id="KAJ8038655.1"/>
    </source>
</evidence>
<keyword evidence="3" id="KW-1185">Reference proteome</keyword>
<proteinExistence type="predicted"/>
<dbReference type="Gene3D" id="3.10.130.10">
    <property type="entry name" value="Ribonuclease A-like domain"/>
    <property type="match status" value="1"/>
</dbReference>
<evidence type="ECO:0000313" key="3">
    <source>
        <dbReference type="Proteomes" id="UP001152320"/>
    </source>
</evidence>
<dbReference type="Proteomes" id="UP001152320">
    <property type="component" value="Chromosome 7"/>
</dbReference>
<gene>
    <name evidence="2" type="ORF">HOLleu_16141</name>
</gene>
<dbReference type="EMBL" id="JAIZAY010000007">
    <property type="protein sequence ID" value="KAJ8038655.1"/>
    <property type="molecule type" value="Genomic_DNA"/>
</dbReference>
<evidence type="ECO:0000256" key="1">
    <source>
        <dbReference type="SAM" id="SignalP"/>
    </source>
</evidence>
<organism evidence="2 3">
    <name type="scientific">Holothuria leucospilota</name>
    <name type="common">Black long sea cucumber</name>
    <name type="synonym">Mertensiothuria leucospilota</name>
    <dbReference type="NCBI Taxonomy" id="206669"/>
    <lineage>
        <taxon>Eukaryota</taxon>
        <taxon>Metazoa</taxon>
        <taxon>Echinodermata</taxon>
        <taxon>Eleutherozoa</taxon>
        <taxon>Echinozoa</taxon>
        <taxon>Holothuroidea</taxon>
        <taxon>Aspidochirotacea</taxon>
        <taxon>Aspidochirotida</taxon>
        <taxon>Holothuriidae</taxon>
        <taxon>Holothuria</taxon>
    </lineage>
</organism>
<accession>A0A9Q1HAF0</accession>
<name>A0A9Q1HAF0_HOLLE</name>
<keyword evidence="1" id="KW-0732">Signal</keyword>
<reference evidence="2" key="1">
    <citation type="submission" date="2021-10" db="EMBL/GenBank/DDBJ databases">
        <title>Tropical sea cucumber genome reveals ecological adaptation and Cuvierian tubules defense mechanism.</title>
        <authorList>
            <person name="Chen T."/>
        </authorList>
    </citation>
    <scope>NUCLEOTIDE SEQUENCE</scope>
    <source>
        <strain evidence="2">Nanhai2018</strain>
        <tissue evidence="2">Muscle</tissue>
    </source>
</reference>